<name>A0A2R4WFP1_9HYPH</name>
<feature type="domain" description="HTH luxR-type" evidence="1">
    <location>
        <begin position="183"/>
        <end position="248"/>
    </location>
</feature>
<dbReference type="SMART" id="SM00421">
    <property type="entry name" value="HTH_LUXR"/>
    <property type="match status" value="1"/>
</dbReference>
<dbReference type="GO" id="GO:0003677">
    <property type="term" value="F:DNA binding"/>
    <property type="evidence" value="ECO:0007669"/>
    <property type="project" value="UniProtKB-KW"/>
</dbReference>
<dbReference type="PANTHER" id="PTHR45566:SF1">
    <property type="entry name" value="HTH-TYPE TRANSCRIPTIONAL REGULATOR YHJB-RELATED"/>
    <property type="match status" value="1"/>
</dbReference>
<dbReference type="InterPro" id="IPR011006">
    <property type="entry name" value="CheY-like_superfamily"/>
</dbReference>
<dbReference type="GO" id="GO:0006355">
    <property type="term" value="P:regulation of DNA-templated transcription"/>
    <property type="evidence" value="ECO:0007669"/>
    <property type="project" value="InterPro"/>
</dbReference>
<dbReference type="PRINTS" id="PR00038">
    <property type="entry name" value="HTHLUXR"/>
</dbReference>
<sequence length="253" mass="27612">MSTPALVDYGLASRGRRLVEVSETVVEASEPGEEAGLKPAIAIIEPRQLVRECLRNCLAEAIPNHEVVTFASIDEWERGKVGHQDGDLVVLYYDPREAGRGSAQREAALRSRIGPNTSLVLLCDSEDPGEIVDRLNEGARGYIPTNVSLKVAIEAMRLVRAGGVFVPASCLLQRRGGAEDAGAADPRSQFTPRQTAVLEQLQKGKANKIIAFELNMKESTVKVHVRNIMRKVGATNRTEVAIRAFESRSDLKL</sequence>
<dbReference type="Gene3D" id="3.40.50.2300">
    <property type="match status" value="1"/>
</dbReference>
<gene>
    <name evidence="2" type="ORF">DA075_04940</name>
</gene>
<dbReference type="RefSeq" id="WP_099952270.1">
    <property type="nucleotide sequence ID" value="NZ_CP028843.1"/>
</dbReference>
<evidence type="ECO:0000313" key="2">
    <source>
        <dbReference type="EMBL" id="AWB20363.1"/>
    </source>
</evidence>
<dbReference type="OrthoDB" id="7272316at2"/>
<proteinExistence type="predicted"/>
<dbReference type="Proteomes" id="UP000244755">
    <property type="component" value="Chromosome 1"/>
</dbReference>
<dbReference type="InterPro" id="IPR051015">
    <property type="entry name" value="EvgA-like"/>
</dbReference>
<dbReference type="InterPro" id="IPR000792">
    <property type="entry name" value="Tscrpt_reg_LuxR_C"/>
</dbReference>
<dbReference type="PROSITE" id="PS00622">
    <property type="entry name" value="HTH_LUXR_1"/>
    <property type="match status" value="1"/>
</dbReference>
<dbReference type="CDD" id="cd06170">
    <property type="entry name" value="LuxR_C_like"/>
    <property type="match status" value="1"/>
</dbReference>
<dbReference type="SUPFAM" id="SSF46894">
    <property type="entry name" value="C-terminal effector domain of the bipartite response regulators"/>
    <property type="match status" value="1"/>
</dbReference>
<keyword evidence="2" id="KW-0238">DNA-binding</keyword>
<dbReference type="AlphaFoldDB" id="A0A2R4WFP1"/>
<dbReference type="InterPro" id="IPR016032">
    <property type="entry name" value="Sig_transdc_resp-reg_C-effctor"/>
</dbReference>
<dbReference type="EMBL" id="CP028843">
    <property type="protein sequence ID" value="AWB20363.1"/>
    <property type="molecule type" value="Genomic_DNA"/>
</dbReference>
<reference evidence="2 3" key="1">
    <citation type="submission" date="2018-04" db="EMBL/GenBank/DDBJ databases">
        <title>Methylobacterium sp. PR1016A genome.</title>
        <authorList>
            <person name="Park W."/>
        </authorList>
    </citation>
    <scope>NUCLEOTIDE SEQUENCE [LARGE SCALE GENOMIC DNA]</scope>
    <source>
        <strain evidence="2 3">PR1016A</strain>
    </source>
</reference>
<dbReference type="PANTHER" id="PTHR45566">
    <property type="entry name" value="HTH-TYPE TRANSCRIPTIONAL REGULATOR YHJB-RELATED"/>
    <property type="match status" value="1"/>
</dbReference>
<protein>
    <submittedName>
        <fullName evidence="2">DNA-binding response regulator</fullName>
    </submittedName>
</protein>
<organism evidence="2 3">
    <name type="scientific">Methylobacterium currus</name>
    <dbReference type="NCBI Taxonomy" id="2051553"/>
    <lineage>
        <taxon>Bacteria</taxon>
        <taxon>Pseudomonadati</taxon>
        <taxon>Pseudomonadota</taxon>
        <taxon>Alphaproteobacteria</taxon>
        <taxon>Hyphomicrobiales</taxon>
        <taxon>Methylobacteriaceae</taxon>
        <taxon>Methylobacterium</taxon>
    </lineage>
</organism>
<evidence type="ECO:0000313" key="3">
    <source>
        <dbReference type="Proteomes" id="UP000244755"/>
    </source>
</evidence>
<dbReference type="Pfam" id="PF00196">
    <property type="entry name" value="GerE"/>
    <property type="match status" value="1"/>
</dbReference>
<dbReference type="SUPFAM" id="SSF52172">
    <property type="entry name" value="CheY-like"/>
    <property type="match status" value="1"/>
</dbReference>
<dbReference type="PROSITE" id="PS50043">
    <property type="entry name" value="HTH_LUXR_2"/>
    <property type="match status" value="1"/>
</dbReference>
<evidence type="ECO:0000259" key="1">
    <source>
        <dbReference type="PROSITE" id="PS50043"/>
    </source>
</evidence>
<dbReference type="KEGG" id="mee:DA075_04940"/>
<keyword evidence="3" id="KW-1185">Reference proteome</keyword>
<accession>A0A2R4WFP1</accession>